<protein>
    <recommendedName>
        <fullName evidence="2">PWWP domain-containing protein</fullName>
    </recommendedName>
</protein>
<dbReference type="PROSITE" id="PS50812">
    <property type="entry name" value="PWWP"/>
    <property type="match status" value="1"/>
</dbReference>
<accession>A0A8T1PRQ9</accession>
<evidence type="ECO:0000259" key="2">
    <source>
        <dbReference type="PROSITE" id="PS50812"/>
    </source>
</evidence>
<feature type="domain" description="PWWP" evidence="2">
    <location>
        <begin position="257"/>
        <end position="306"/>
    </location>
</feature>
<dbReference type="EMBL" id="CM031817">
    <property type="protein sequence ID" value="KAG6643010.1"/>
    <property type="molecule type" value="Genomic_DNA"/>
</dbReference>
<evidence type="ECO:0000256" key="1">
    <source>
        <dbReference type="SAM" id="MobiDB-lite"/>
    </source>
</evidence>
<sequence length="885" mass="96981">MSANSAHIDLNSDVLPFDLENMAHGVTDSEPVTLTETFKGHDQVQGSPKERIVDEVGNFSAAKGLEIGGSDGNAVLEPVIDGLEKEALKRVTHFADGANVEEAEIGMVGGGVNPKDGDVSLGLVKEDVNALDCMQEGREPQVESVSKIPAGIPGMEAKVADINETFCDENSSVCPTQVSEALTSEGSENRTMTIDAMIETNKNQIASTRVPEAGVVLGDDSNIFNLVVDLNTYMITDGNVSSDVNVKSAASKPEFHVSDLVWGKVRSHPWWPGQIFNPSDSSENAMKYSKKGSYLIAYFGDQTFAWNEASWIKPFGPHFSQMEKQSTKEEFRYAVDCALEEVSRRVEFGLACSCISKEAYAKLNTQIIVNAGIREESSRRYGGDNYLNATSLKPVELLEFMKTTAQLPYGGGDKLEFVMSQAQLSAFYRWKGYSELPKFNMLGTLFASPEDDQLLGVKENHRESNVNDVPDMENDNSISSGKEKSEIQVSSSRKRKHTSGYSVLPNKKETSLLDLLGKKGLRTPNGGNKTGKEGVGKLISQSSSQKRKAVDALSDDSSMKRGKSHLSTGVVDTPARTKQTFRVGDSIRRAASQMNGSSPILKYGDGMPQEARVENKSIQKSSTEFFSPDEMMSQLCLAARDPMKGYSFIFSMVGFFSEFRNFVSLDDPSLEEHEQSLKQVFGGKKRRKSTKTGRKSTMPGITEASGTDFLSDSYWSDRIVQSIPEEQSSFENQPDSPSGKSFSTAEPQGPNLDHTQKSSGKNLESEAEMTVEHHLEEEKSCEKEFPPTALILNFTDLDSVPSEASLTKIFSQFGTLIECQTEVLKKSRRAKVVFKKRDDAETAFSSAGKYSIFGPSLVSYRLKYILPSKASAPTKRGGKVTATSH</sequence>
<dbReference type="CDD" id="cd05162">
    <property type="entry name" value="PWWP"/>
    <property type="match status" value="1"/>
</dbReference>
<dbReference type="InterPro" id="IPR000313">
    <property type="entry name" value="PWWP_dom"/>
</dbReference>
<feature type="region of interest" description="Disordered" evidence="1">
    <location>
        <begin position="461"/>
        <end position="504"/>
    </location>
</feature>
<keyword evidence="4" id="KW-1185">Reference proteome</keyword>
<dbReference type="PANTHER" id="PTHR42851">
    <property type="entry name" value="ALDOLASE-RELATED"/>
    <property type="match status" value="1"/>
</dbReference>
<proteinExistence type="predicted"/>
<comment type="caution">
    <text evidence="3">The sequence shown here is derived from an EMBL/GenBank/DDBJ whole genome shotgun (WGS) entry which is preliminary data.</text>
</comment>
<name>A0A8T1PRQ9_CARIL</name>
<dbReference type="AlphaFoldDB" id="A0A8T1PRQ9"/>
<evidence type="ECO:0000313" key="4">
    <source>
        <dbReference type="Proteomes" id="UP000811609"/>
    </source>
</evidence>
<feature type="region of interest" description="Disordered" evidence="1">
    <location>
        <begin position="726"/>
        <end position="782"/>
    </location>
</feature>
<dbReference type="Proteomes" id="UP000811609">
    <property type="component" value="Chromosome 9"/>
</dbReference>
<dbReference type="Pfam" id="PF00855">
    <property type="entry name" value="PWWP"/>
    <property type="match status" value="1"/>
</dbReference>
<organism evidence="3 4">
    <name type="scientific">Carya illinoinensis</name>
    <name type="common">Pecan</name>
    <dbReference type="NCBI Taxonomy" id="32201"/>
    <lineage>
        <taxon>Eukaryota</taxon>
        <taxon>Viridiplantae</taxon>
        <taxon>Streptophyta</taxon>
        <taxon>Embryophyta</taxon>
        <taxon>Tracheophyta</taxon>
        <taxon>Spermatophyta</taxon>
        <taxon>Magnoliopsida</taxon>
        <taxon>eudicotyledons</taxon>
        <taxon>Gunneridae</taxon>
        <taxon>Pentapetalae</taxon>
        <taxon>rosids</taxon>
        <taxon>fabids</taxon>
        <taxon>Fagales</taxon>
        <taxon>Juglandaceae</taxon>
        <taxon>Carya</taxon>
    </lineage>
</organism>
<reference evidence="3" key="1">
    <citation type="submission" date="2020-12" db="EMBL/GenBank/DDBJ databases">
        <title>WGS assembly of Carya illinoinensis cv. Pawnee.</title>
        <authorList>
            <person name="Platts A."/>
            <person name="Shu S."/>
            <person name="Wright S."/>
            <person name="Barry K."/>
            <person name="Edger P."/>
            <person name="Pires J.C."/>
            <person name="Schmutz J."/>
        </authorList>
    </citation>
    <scope>NUCLEOTIDE SEQUENCE</scope>
    <source>
        <tissue evidence="3">Leaf</tissue>
    </source>
</reference>
<dbReference type="InterPro" id="IPR053063">
    <property type="entry name" value="PWWP_domain_containing_PDP"/>
</dbReference>
<feature type="compositionally biased region" description="Basic residues" evidence="1">
    <location>
        <begin position="683"/>
        <end position="694"/>
    </location>
</feature>
<feature type="region of interest" description="Disordered" evidence="1">
    <location>
        <begin position="517"/>
        <end position="569"/>
    </location>
</feature>
<dbReference type="SMART" id="SM00293">
    <property type="entry name" value="PWWP"/>
    <property type="match status" value="1"/>
</dbReference>
<feature type="compositionally biased region" description="Polar residues" evidence="1">
    <location>
        <begin position="726"/>
        <end position="746"/>
    </location>
</feature>
<dbReference type="PANTHER" id="PTHR42851:SF19">
    <property type="entry name" value="PWWP DOMAIN-CONTAINING PROTEIN 2-RELATED"/>
    <property type="match status" value="1"/>
</dbReference>
<feature type="compositionally biased region" description="Basic and acidic residues" evidence="1">
    <location>
        <begin position="770"/>
        <end position="782"/>
    </location>
</feature>
<dbReference type="CDD" id="cd00590">
    <property type="entry name" value="RRM_SF"/>
    <property type="match status" value="1"/>
</dbReference>
<feature type="region of interest" description="Disordered" evidence="1">
    <location>
        <begin position="680"/>
        <end position="705"/>
    </location>
</feature>
<gene>
    <name evidence="3" type="ORF">CIPAW_09G180000</name>
</gene>
<evidence type="ECO:0000313" key="3">
    <source>
        <dbReference type="EMBL" id="KAG6643010.1"/>
    </source>
</evidence>